<dbReference type="EMBL" id="QKZV01000001">
    <property type="protein sequence ID" value="PZX65777.1"/>
    <property type="molecule type" value="Genomic_DNA"/>
</dbReference>
<evidence type="ECO:0000313" key="3">
    <source>
        <dbReference type="EMBL" id="PZX65777.1"/>
    </source>
</evidence>
<dbReference type="AlphaFoldDB" id="A0A2W7SFT3"/>
<dbReference type="InterPro" id="IPR050902">
    <property type="entry name" value="ABC_Transporter_SBP"/>
</dbReference>
<keyword evidence="1" id="KW-0732">Signal</keyword>
<dbReference type="OrthoDB" id="9816357at2"/>
<dbReference type="NCBIfam" id="NF038402">
    <property type="entry name" value="TroA_like"/>
    <property type="match status" value="1"/>
</dbReference>
<name>A0A2W7SFT3_9BACT</name>
<keyword evidence="4" id="KW-1185">Reference proteome</keyword>
<organism evidence="3 4">
    <name type="scientific">Hydrotalea sandarakina</name>
    <dbReference type="NCBI Taxonomy" id="1004304"/>
    <lineage>
        <taxon>Bacteria</taxon>
        <taxon>Pseudomonadati</taxon>
        <taxon>Bacteroidota</taxon>
        <taxon>Chitinophagia</taxon>
        <taxon>Chitinophagales</taxon>
        <taxon>Chitinophagaceae</taxon>
        <taxon>Hydrotalea</taxon>
    </lineage>
</organism>
<dbReference type="PROSITE" id="PS50983">
    <property type="entry name" value="FE_B12_PBP"/>
    <property type="match status" value="1"/>
</dbReference>
<dbReference type="Pfam" id="PF01497">
    <property type="entry name" value="Peripla_BP_2"/>
    <property type="match status" value="1"/>
</dbReference>
<evidence type="ECO:0000259" key="2">
    <source>
        <dbReference type="PROSITE" id="PS50983"/>
    </source>
</evidence>
<evidence type="ECO:0000256" key="1">
    <source>
        <dbReference type="ARBA" id="ARBA00022729"/>
    </source>
</evidence>
<protein>
    <submittedName>
        <fullName evidence="3">Substrate-binding family protein</fullName>
    </submittedName>
</protein>
<gene>
    <name evidence="3" type="ORF">LX80_00270</name>
</gene>
<feature type="domain" description="Fe/B12 periplasmic-binding" evidence="2">
    <location>
        <begin position="20"/>
        <end position="264"/>
    </location>
</feature>
<dbReference type="Proteomes" id="UP000249720">
    <property type="component" value="Unassembled WGS sequence"/>
</dbReference>
<sequence>MHFFINHSNLPLPNKNSPKRIISLVPSQTELLYTLGMEDYVVGITKFCVHPPEWKHSKTIVGGTKQLHIEKIKALSPDLIIANKEENIREQIETISHIAPVWVTDVNNLNDALSMIHQMGEICYKNELANELAKNIQNNFSSLKPLQTHKKVAYIIWKQPLMVAASQTFIHEMLLLCGFVNAFQNKLRYPAITEQELIASAPEFILLSSEPYPFQEKHMHYFQQLLPHSTIILVDGEMFSWYGSRLLHSVAYFKTLIENIQKNSQLTFNKNKY</sequence>
<reference evidence="3 4" key="1">
    <citation type="submission" date="2018-06" db="EMBL/GenBank/DDBJ databases">
        <title>Genomic Encyclopedia of Archaeal and Bacterial Type Strains, Phase II (KMG-II): from individual species to whole genera.</title>
        <authorList>
            <person name="Goeker M."/>
        </authorList>
    </citation>
    <scope>NUCLEOTIDE SEQUENCE [LARGE SCALE GENOMIC DNA]</scope>
    <source>
        <strain evidence="3 4">DSM 23241</strain>
    </source>
</reference>
<evidence type="ECO:0000313" key="4">
    <source>
        <dbReference type="Proteomes" id="UP000249720"/>
    </source>
</evidence>
<proteinExistence type="predicted"/>
<dbReference type="RefSeq" id="WP_111293235.1">
    <property type="nucleotide sequence ID" value="NZ_QKZV01000001.1"/>
</dbReference>
<dbReference type="InterPro" id="IPR054828">
    <property type="entry name" value="Vit_B12_bind_prot"/>
</dbReference>
<dbReference type="Gene3D" id="3.40.50.1980">
    <property type="entry name" value="Nitrogenase molybdenum iron protein domain"/>
    <property type="match status" value="2"/>
</dbReference>
<dbReference type="SUPFAM" id="SSF53807">
    <property type="entry name" value="Helical backbone' metal receptor"/>
    <property type="match status" value="1"/>
</dbReference>
<dbReference type="PANTHER" id="PTHR30535:SF35">
    <property type="entry name" value="PERIPLASMIC BINDING PROTEIN"/>
    <property type="match status" value="1"/>
</dbReference>
<comment type="caution">
    <text evidence="3">The sequence shown here is derived from an EMBL/GenBank/DDBJ whole genome shotgun (WGS) entry which is preliminary data.</text>
</comment>
<accession>A0A2W7SFT3</accession>
<dbReference type="PANTHER" id="PTHR30535">
    <property type="entry name" value="VITAMIN B12-BINDING PROTEIN"/>
    <property type="match status" value="1"/>
</dbReference>
<dbReference type="InterPro" id="IPR002491">
    <property type="entry name" value="ABC_transptr_periplasmic_BD"/>
</dbReference>